<gene>
    <name evidence="1" type="ORF">LCGC14_0916590</name>
</gene>
<feature type="non-terminal residue" evidence="1">
    <location>
        <position position="282"/>
    </location>
</feature>
<sequence length="282" mass="32792">MARWPLEVSLRVLSIFLLIGLFATVAQAAPAKAPTSAGGGSGGTVNHVSKQLQLFVAPLVRPTEAVELKRLVRAIRSIEDKGVRMTNKRRLRIARAALRAQQVHKVDATLLIAVARMETDFRALGIGLEQCRKSRRSHCKADCGITQHYISGKRKWVISYCTKLMRDYSLSFLKSAKEIASHIRYCQKRQKWNKPLRRCVLNRYNSGTFYRTAWRCSKRWRYCNRWTPKTSWVNKPDLTKQEKQHRYRLYTEARNRCSRVKYRCLARAAYWKKVMCFDHGAR</sequence>
<reference evidence="1" key="1">
    <citation type="journal article" date="2015" name="Nature">
        <title>Complex archaea that bridge the gap between prokaryotes and eukaryotes.</title>
        <authorList>
            <person name="Spang A."/>
            <person name="Saw J.H."/>
            <person name="Jorgensen S.L."/>
            <person name="Zaremba-Niedzwiedzka K."/>
            <person name="Martijn J."/>
            <person name="Lind A.E."/>
            <person name="van Eijk R."/>
            <person name="Schleper C."/>
            <person name="Guy L."/>
            <person name="Ettema T.J."/>
        </authorList>
    </citation>
    <scope>NUCLEOTIDE SEQUENCE</scope>
</reference>
<dbReference type="AlphaFoldDB" id="A0A0F9RYW8"/>
<proteinExistence type="predicted"/>
<dbReference type="EMBL" id="LAZR01003072">
    <property type="protein sequence ID" value="KKN22323.1"/>
    <property type="molecule type" value="Genomic_DNA"/>
</dbReference>
<organism evidence="1">
    <name type="scientific">marine sediment metagenome</name>
    <dbReference type="NCBI Taxonomy" id="412755"/>
    <lineage>
        <taxon>unclassified sequences</taxon>
        <taxon>metagenomes</taxon>
        <taxon>ecological metagenomes</taxon>
    </lineage>
</organism>
<name>A0A0F9RYW8_9ZZZZ</name>
<evidence type="ECO:0000313" key="1">
    <source>
        <dbReference type="EMBL" id="KKN22323.1"/>
    </source>
</evidence>
<protein>
    <submittedName>
        <fullName evidence="1">Uncharacterized protein</fullName>
    </submittedName>
</protein>
<comment type="caution">
    <text evidence="1">The sequence shown here is derived from an EMBL/GenBank/DDBJ whole genome shotgun (WGS) entry which is preliminary data.</text>
</comment>
<accession>A0A0F9RYW8</accession>